<evidence type="ECO:0000313" key="11">
    <source>
        <dbReference type="EMBL" id="VVC93413.1"/>
    </source>
</evidence>
<dbReference type="PROSITE" id="PS50255">
    <property type="entry name" value="CYTOCHROME_B5_2"/>
    <property type="match status" value="1"/>
</dbReference>
<feature type="region of interest" description="Disordered" evidence="9">
    <location>
        <begin position="128"/>
        <end position="157"/>
    </location>
</feature>
<gene>
    <name evidence="11" type="ORF">LSINAPIS_LOCUS5605</name>
</gene>
<dbReference type="InterPro" id="IPR036400">
    <property type="entry name" value="Cyt_B5-like_heme/steroid_sf"/>
</dbReference>
<dbReference type="PANTHER" id="PTHR19359:SF14">
    <property type="entry name" value="CYTOCHROME B5 A"/>
    <property type="match status" value="1"/>
</dbReference>
<organism evidence="11 12">
    <name type="scientific">Leptidea sinapis</name>
    <dbReference type="NCBI Taxonomy" id="189913"/>
    <lineage>
        <taxon>Eukaryota</taxon>
        <taxon>Metazoa</taxon>
        <taxon>Ecdysozoa</taxon>
        <taxon>Arthropoda</taxon>
        <taxon>Hexapoda</taxon>
        <taxon>Insecta</taxon>
        <taxon>Pterygota</taxon>
        <taxon>Neoptera</taxon>
        <taxon>Endopterygota</taxon>
        <taxon>Lepidoptera</taxon>
        <taxon>Glossata</taxon>
        <taxon>Ditrysia</taxon>
        <taxon>Papilionoidea</taxon>
        <taxon>Pieridae</taxon>
        <taxon>Dismorphiinae</taxon>
        <taxon>Leptidea</taxon>
    </lineage>
</organism>
<dbReference type="PRINTS" id="PR00363">
    <property type="entry name" value="CYTOCHROMEB5"/>
</dbReference>
<reference evidence="11 12" key="1">
    <citation type="submission" date="2017-07" db="EMBL/GenBank/DDBJ databases">
        <authorList>
            <person name="Talla V."/>
            <person name="Backstrom N."/>
        </authorList>
    </citation>
    <scope>NUCLEOTIDE SEQUENCE [LARGE SCALE GENOMIC DNA]</scope>
</reference>
<dbReference type="GO" id="GO:0020037">
    <property type="term" value="F:heme binding"/>
    <property type="evidence" value="ECO:0007669"/>
    <property type="project" value="UniProtKB-UniRule"/>
</dbReference>
<dbReference type="InterPro" id="IPR050668">
    <property type="entry name" value="Cytochrome_b5"/>
</dbReference>
<dbReference type="GO" id="GO:0046872">
    <property type="term" value="F:metal ion binding"/>
    <property type="evidence" value="ECO:0007669"/>
    <property type="project" value="UniProtKB-UniRule"/>
</dbReference>
<feature type="transmembrane region" description="Helical" evidence="8">
    <location>
        <begin position="164"/>
        <end position="183"/>
    </location>
</feature>
<accession>A0A5E4Q7S2</accession>
<keyword evidence="4 8" id="KW-0479">Metal-binding</keyword>
<keyword evidence="3 8" id="KW-0812">Transmembrane</keyword>
<dbReference type="EMBL" id="FZQP02001637">
    <property type="protein sequence ID" value="VVC93413.1"/>
    <property type="molecule type" value="Genomic_DNA"/>
</dbReference>
<comment type="similarity">
    <text evidence="7 8">Belongs to the cytochrome b5 family.</text>
</comment>
<name>A0A5E4Q7S2_9NEOP</name>
<dbReference type="Proteomes" id="UP000324832">
    <property type="component" value="Unassembled WGS sequence"/>
</dbReference>
<dbReference type="InterPro" id="IPR018506">
    <property type="entry name" value="Cyt_B5_heme-BS"/>
</dbReference>
<evidence type="ECO:0000256" key="4">
    <source>
        <dbReference type="ARBA" id="ARBA00022723"/>
    </source>
</evidence>
<dbReference type="PANTHER" id="PTHR19359">
    <property type="entry name" value="CYTOCHROME B5"/>
    <property type="match status" value="1"/>
</dbReference>
<keyword evidence="5 8" id="KW-0408">Iron</keyword>
<evidence type="ECO:0000256" key="2">
    <source>
        <dbReference type="ARBA" id="ARBA00022617"/>
    </source>
</evidence>
<evidence type="ECO:0000256" key="1">
    <source>
        <dbReference type="ARBA" id="ARBA00004370"/>
    </source>
</evidence>
<evidence type="ECO:0000256" key="3">
    <source>
        <dbReference type="ARBA" id="ARBA00022692"/>
    </source>
</evidence>
<evidence type="ECO:0000256" key="9">
    <source>
        <dbReference type="SAM" id="MobiDB-lite"/>
    </source>
</evidence>
<evidence type="ECO:0000256" key="7">
    <source>
        <dbReference type="ARBA" id="ARBA00038168"/>
    </source>
</evidence>
<evidence type="ECO:0000313" key="12">
    <source>
        <dbReference type="Proteomes" id="UP000324832"/>
    </source>
</evidence>
<keyword evidence="2 8" id="KW-0349">Heme</keyword>
<dbReference type="PROSITE" id="PS00191">
    <property type="entry name" value="CYTOCHROME_B5_1"/>
    <property type="match status" value="1"/>
</dbReference>
<sequence>MDRIITLNEVAKHKNQSSVWIIIHDSVYDVTSYLEEHPGGSDILLEVAGKDGTQGFEDIAHSDDARELLKKYKVGVIDPTEIPTTEKPSIIEWYRTSLYISQFTFIDKLKKRPSCQYVEDMDSKEKSWRTYDGSSSVRPVESKKSVHSLTRPPSRPCESSKLKWAVIALAGAVVIGFAMHRYLSK</sequence>
<comment type="subcellular location">
    <subcellularLocation>
        <location evidence="1">Membrane</location>
    </subcellularLocation>
</comment>
<feature type="domain" description="Cytochrome b5 heme-binding" evidence="10">
    <location>
        <begin position="2"/>
        <end position="78"/>
    </location>
</feature>
<evidence type="ECO:0000259" key="10">
    <source>
        <dbReference type="PROSITE" id="PS50255"/>
    </source>
</evidence>
<dbReference type="Gene3D" id="3.10.120.10">
    <property type="entry name" value="Cytochrome b5-like heme/steroid binding domain"/>
    <property type="match status" value="1"/>
</dbReference>
<keyword evidence="12" id="KW-1185">Reference proteome</keyword>
<dbReference type="AlphaFoldDB" id="A0A5E4Q7S2"/>
<proteinExistence type="inferred from homology"/>
<keyword evidence="8" id="KW-1133">Transmembrane helix</keyword>
<dbReference type="Pfam" id="PF00173">
    <property type="entry name" value="Cyt-b5"/>
    <property type="match status" value="1"/>
</dbReference>
<dbReference type="SUPFAM" id="SSF55856">
    <property type="entry name" value="Cytochrome b5-like heme/steroid binding domain"/>
    <property type="match status" value="1"/>
</dbReference>
<evidence type="ECO:0000256" key="6">
    <source>
        <dbReference type="ARBA" id="ARBA00023136"/>
    </source>
</evidence>
<protein>
    <recommendedName>
        <fullName evidence="10">Cytochrome b5 heme-binding domain-containing protein</fullName>
    </recommendedName>
</protein>
<dbReference type="GO" id="GO:0016020">
    <property type="term" value="C:membrane"/>
    <property type="evidence" value="ECO:0007669"/>
    <property type="project" value="UniProtKB-SubCell"/>
</dbReference>
<keyword evidence="6 8" id="KW-0472">Membrane</keyword>
<evidence type="ECO:0000256" key="5">
    <source>
        <dbReference type="ARBA" id="ARBA00023004"/>
    </source>
</evidence>
<dbReference type="SMART" id="SM01117">
    <property type="entry name" value="Cyt-b5"/>
    <property type="match status" value="1"/>
</dbReference>
<dbReference type="InterPro" id="IPR001199">
    <property type="entry name" value="Cyt_B5-like_heme/steroid-bd"/>
</dbReference>
<dbReference type="FunFam" id="3.10.120.10:FF:000002">
    <property type="entry name" value="Cytochrome b5 type B"/>
    <property type="match status" value="1"/>
</dbReference>
<evidence type="ECO:0000256" key="8">
    <source>
        <dbReference type="RuleBase" id="RU362121"/>
    </source>
</evidence>